<name>A0ABD5W6T8_9EURY</name>
<organism evidence="1 2">
    <name type="scientific">Halovenus salina</name>
    <dbReference type="NCBI Taxonomy" id="1510225"/>
    <lineage>
        <taxon>Archaea</taxon>
        <taxon>Methanobacteriati</taxon>
        <taxon>Methanobacteriota</taxon>
        <taxon>Stenosarchaea group</taxon>
        <taxon>Halobacteria</taxon>
        <taxon>Halobacteriales</taxon>
        <taxon>Haloarculaceae</taxon>
        <taxon>Halovenus</taxon>
    </lineage>
</organism>
<protein>
    <recommendedName>
        <fullName evidence="3">CPBP family intramembrane metalloprotease</fullName>
    </recommendedName>
</protein>
<dbReference type="GeneID" id="91975677"/>
<dbReference type="EMBL" id="JBHSZI010000004">
    <property type="protein sequence ID" value="MFC7059876.1"/>
    <property type="molecule type" value="Genomic_DNA"/>
</dbReference>
<keyword evidence="2" id="KW-1185">Reference proteome</keyword>
<evidence type="ECO:0000313" key="2">
    <source>
        <dbReference type="Proteomes" id="UP001596445"/>
    </source>
</evidence>
<dbReference type="Proteomes" id="UP001596445">
    <property type="component" value="Unassembled WGS sequence"/>
</dbReference>
<evidence type="ECO:0008006" key="3">
    <source>
        <dbReference type="Google" id="ProtNLM"/>
    </source>
</evidence>
<dbReference type="AlphaFoldDB" id="A0ABD5W6T8"/>
<proteinExistence type="predicted"/>
<evidence type="ECO:0000313" key="1">
    <source>
        <dbReference type="EMBL" id="MFC7059876.1"/>
    </source>
</evidence>
<comment type="caution">
    <text evidence="1">The sequence shown here is derived from an EMBL/GenBank/DDBJ whole genome shotgun (WGS) entry which is preliminary data.</text>
</comment>
<dbReference type="RefSeq" id="WP_368409605.1">
    <property type="nucleotide sequence ID" value="NZ_CP112974.1"/>
</dbReference>
<sequence length="37" mass="3812">MGATYEYTGNLTVPAMIHGAYNAVQFASAYLTATGGV</sequence>
<gene>
    <name evidence="1" type="ORF">ACFQQG_18795</name>
</gene>
<reference evidence="1 2" key="1">
    <citation type="journal article" date="2019" name="Int. J. Syst. Evol. Microbiol.">
        <title>The Global Catalogue of Microorganisms (GCM) 10K type strain sequencing project: providing services to taxonomists for standard genome sequencing and annotation.</title>
        <authorList>
            <consortium name="The Broad Institute Genomics Platform"/>
            <consortium name="The Broad Institute Genome Sequencing Center for Infectious Disease"/>
            <person name="Wu L."/>
            <person name="Ma J."/>
        </authorList>
    </citation>
    <scope>NUCLEOTIDE SEQUENCE [LARGE SCALE GENOMIC DNA]</scope>
    <source>
        <strain evidence="1 2">JCM 30072</strain>
    </source>
</reference>
<accession>A0ABD5W6T8</accession>